<keyword evidence="6 7" id="KW-0472">Membrane</keyword>
<reference evidence="10 11" key="1">
    <citation type="journal article" date="2019" name="ISME J.">
        <title>Candidatus Macondimonas diazotrophica, a novel gammaproteobacterial genus dominating crude-oil-contaminated coastal sediments.</title>
        <authorList>
            <person name="Karthikeyan S."/>
            <person name="Konstantinidis K."/>
        </authorList>
    </citation>
    <scope>NUCLEOTIDE SEQUENCE [LARGE SCALE GENOMIC DNA]</scope>
    <source>
        <strain evidence="10 11">KTK01</strain>
    </source>
</reference>
<dbReference type="Gene3D" id="2.30.330.10">
    <property type="entry name" value="SpoA-like"/>
    <property type="match status" value="1"/>
</dbReference>
<keyword evidence="10" id="KW-0969">Cilium</keyword>
<protein>
    <recommendedName>
        <fullName evidence="2 7">Flagellar motor switch protein FliN</fullName>
    </recommendedName>
</protein>
<keyword evidence="3 7" id="KW-1003">Cell membrane</keyword>
<evidence type="ECO:0000313" key="11">
    <source>
        <dbReference type="Proteomes" id="UP000297890"/>
    </source>
</evidence>
<dbReference type="InterPro" id="IPR051469">
    <property type="entry name" value="FliN/MopA/SpaO"/>
</dbReference>
<accession>A0A4Z0FBL3</accession>
<name>A0A4Z0FBL3_9GAMM</name>
<comment type="similarity">
    <text evidence="1 7">Belongs to the FliN/MopA/SpaO family.</text>
</comment>
<evidence type="ECO:0000256" key="1">
    <source>
        <dbReference type="ARBA" id="ARBA00009226"/>
    </source>
</evidence>
<dbReference type="Proteomes" id="UP000297890">
    <property type="component" value="Unassembled WGS sequence"/>
</dbReference>
<evidence type="ECO:0000256" key="5">
    <source>
        <dbReference type="ARBA" id="ARBA00022779"/>
    </source>
</evidence>
<dbReference type="SUPFAM" id="SSF101801">
    <property type="entry name" value="Surface presentation of antigens (SPOA)"/>
    <property type="match status" value="1"/>
</dbReference>
<feature type="domain" description="Flagellar motor switch protein FliN-like C-terminal" evidence="9">
    <location>
        <begin position="48"/>
        <end position="117"/>
    </location>
</feature>
<dbReference type="GO" id="GO:0005886">
    <property type="term" value="C:plasma membrane"/>
    <property type="evidence" value="ECO:0007669"/>
    <property type="project" value="UniProtKB-SubCell"/>
</dbReference>
<dbReference type="InterPro" id="IPR001543">
    <property type="entry name" value="FliN-like_C"/>
</dbReference>
<evidence type="ECO:0000313" key="10">
    <source>
        <dbReference type="EMBL" id="TFZ83293.1"/>
    </source>
</evidence>
<comment type="function">
    <text evidence="7">FliN is one of three proteins (FliG, FliN, FliM) that form the rotor-mounted switch complex (C ring), located at the base of the basal body. This complex interacts with the CheY and CheZ chemotaxis proteins, in addition to contacting components of the motor that determine the direction of flagellar rotation.</text>
</comment>
<evidence type="ECO:0000256" key="8">
    <source>
        <dbReference type="SAM" id="MobiDB-lite"/>
    </source>
</evidence>
<keyword evidence="10" id="KW-0282">Flagellum</keyword>
<evidence type="ECO:0000256" key="6">
    <source>
        <dbReference type="ARBA" id="ARBA00023136"/>
    </source>
</evidence>
<sequence>MAETIERTEQPAEAAAAEPAVPPEEAGATDALLAGSAATRGAVSLDVLMDVPVTLSIEVGRSRLSIREVLALHEGAVVTLDRHAGEPLGVFVNGALVAKGEVVIVNETFGIRLTEVVSPSERMGKLK</sequence>
<comment type="subcellular location">
    <subcellularLocation>
        <location evidence="7">Cell membrane</location>
        <topology evidence="7">Peripheral membrane protein</topology>
        <orientation evidence="7">Cytoplasmic side</orientation>
    </subcellularLocation>
    <subcellularLocation>
        <location evidence="7">Bacterial flagellum basal body</location>
    </subcellularLocation>
</comment>
<comment type="caution">
    <text evidence="10">The sequence shown here is derived from an EMBL/GenBank/DDBJ whole genome shotgun (WGS) entry which is preliminary data.</text>
</comment>
<evidence type="ECO:0000256" key="4">
    <source>
        <dbReference type="ARBA" id="ARBA00022500"/>
    </source>
</evidence>
<gene>
    <name evidence="10" type="primary">fliN</name>
    <name evidence="10" type="ORF">E4680_04380</name>
</gene>
<dbReference type="OrthoDB" id="9773459at2"/>
<keyword evidence="5 7" id="KW-0283">Flagellar rotation</keyword>
<dbReference type="InterPro" id="IPR036429">
    <property type="entry name" value="SpoA-like_sf"/>
</dbReference>
<dbReference type="InterPro" id="IPR001172">
    <property type="entry name" value="FliN_T3SS_HrcQb"/>
</dbReference>
<dbReference type="PRINTS" id="PR00956">
    <property type="entry name" value="FLGMOTORFLIN"/>
</dbReference>
<dbReference type="GO" id="GO:0003774">
    <property type="term" value="F:cytoskeletal motor activity"/>
    <property type="evidence" value="ECO:0007669"/>
    <property type="project" value="UniProtKB-UniRule"/>
</dbReference>
<keyword evidence="7" id="KW-0975">Bacterial flagellum</keyword>
<evidence type="ECO:0000256" key="2">
    <source>
        <dbReference type="ARBA" id="ARBA00021897"/>
    </source>
</evidence>
<dbReference type="NCBIfam" id="TIGR02480">
    <property type="entry name" value="fliN"/>
    <property type="match status" value="1"/>
</dbReference>
<evidence type="ECO:0000259" key="9">
    <source>
        <dbReference type="Pfam" id="PF01052"/>
    </source>
</evidence>
<dbReference type="PANTHER" id="PTHR43484">
    <property type="match status" value="1"/>
</dbReference>
<dbReference type="AlphaFoldDB" id="A0A4Z0FBL3"/>
<dbReference type="GO" id="GO:0071973">
    <property type="term" value="P:bacterial-type flagellum-dependent cell motility"/>
    <property type="evidence" value="ECO:0007669"/>
    <property type="project" value="UniProtKB-UniRule"/>
</dbReference>
<dbReference type="InterPro" id="IPR012826">
    <property type="entry name" value="FliN"/>
</dbReference>
<dbReference type="GO" id="GO:0009425">
    <property type="term" value="C:bacterial-type flagellum basal body"/>
    <property type="evidence" value="ECO:0007669"/>
    <property type="project" value="UniProtKB-SubCell"/>
</dbReference>
<evidence type="ECO:0000256" key="7">
    <source>
        <dbReference type="RuleBase" id="RU362074"/>
    </source>
</evidence>
<dbReference type="GO" id="GO:0006935">
    <property type="term" value="P:chemotaxis"/>
    <property type="evidence" value="ECO:0007669"/>
    <property type="project" value="UniProtKB-KW"/>
</dbReference>
<keyword evidence="10" id="KW-0966">Cell projection</keyword>
<dbReference type="Pfam" id="PF01052">
    <property type="entry name" value="FliMN_C"/>
    <property type="match status" value="1"/>
</dbReference>
<dbReference type="EMBL" id="SRIO01000004">
    <property type="protein sequence ID" value="TFZ83293.1"/>
    <property type="molecule type" value="Genomic_DNA"/>
</dbReference>
<proteinExistence type="inferred from homology"/>
<feature type="compositionally biased region" description="Basic and acidic residues" evidence="8">
    <location>
        <begin position="1"/>
        <end position="10"/>
    </location>
</feature>
<keyword evidence="11" id="KW-1185">Reference proteome</keyword>
<keyword evidence="4 7" id="KW-0145">Chemotaxis</keyword>
<feature type="region of interest" description="Disordered" evidence="8">
    <location>
        <begin position="1"/>
        <end position="29"/>
    </location>
</feature>
<feature type="compositionally biased region" description="Low complexity" evidence="8">
    <location>
        <begin position="11"/>
        <end position="28"/>
    </location>
</feature>
<evidence type="ECO:0000256" key="3">
    <source>
        <dbReference type="ARBA" id="ARBA00022475"/>
    </source>
</evidence>
<dbReference type="PANTHER" id="PTHR43484:SF1">
    <property type="entry name" value="FLAGELLAR MOTOR SWITCH PROTEIN FLIN"/>
    <property type="match status" value="1"/>
</dbReference>
<organism evidence="10 11">
    <name type="scientific">Candidatus Macondimonas diazotrophica</name>
    <dbReference type="NCBI Taxonomy" id="2305248"/>
    <lineage>
        <taxon>Bacteria</taxon>
        <taxon>Pseudomonadati</taxon>
        <taxon>Pseudomonadota</taxon>
        <taxon>Gammaproteobacteria</taxon>
        <taxon>Chromatiales</taxon>
        <taxon>Ectothiorhodospiraceae</taxon>
        <taxon>Candidatus Macondimonas</taxon>
    </lineage>
</organism>